<evidence type="ECO:0000313" key="2">
    <source>
        <dbReference type="Proteomes" id="UP000683360"/>
    </source>
</evidence>
<keyword evidence="2" id="KW-1185">Reference proteome</keyword>
<dbReference type="Gene3D" id="2.130.10.10">
    <property type="entry name" value="YVTN repeat-like/Quinoprotein amine dehydrogenase"/>
    <property type="match status" value="1"/>
</dbReference>
<reference evidence="1" key="1">
    <citation type="submission" date="2021-03" db="EMBL/GenBank/DDBJ databases">
        <authorList>
            <person name="Bekaert M."/>
        </authorList>
    </citation>
    <scope>NUCLEOTIDE SEQUENCE</scope>
</reference>
<protein>
    <submittedName>
        <fullName evidence="1">WDR48</fullName>
    </submittedName>
</protein>
<dbReference type="SUPFAM" id="SSF50978">
    <property type="entry name" value="WD40 repeat-like"/>
    <property type="match status" value="1"/>
</dbReference>
<proteinExistence type="predicted"/>
<dbReference type="EMBL" id="CAJPWZ010002436">
    <property type="protein sequence ID" value="CAG2238442.1"/>
    <property type="molecule type" value="Genomic_DNA"/>
</dbReference>
<gene>
    <name evidence="1" type="ORF">MEDL_50849</name>
</gene>
<dbReference type="GO" id="GO:0043130">
    <property type="term" value="F:ubiquitin binding"/>
    <property type="evidence" value="ECO:0007669"/>
    <property type="project" value="TreeGrafter"/>
</dbReference>
<dbReference type="InterPro" id="IPR051246">
    <property type="entry name" value="WDR48"/>
</dbReference>
<dbReference type="GO" id="GO:0000724">
    <property type="term" value="P:double-strand break repair via homologous recombination"/>
    <property type="evidence" value="ECO:0007669"/>
    <property type="project" value="TreeGrafter"/>
</dbReference>
<evidence type="ECO:0000313" key="1">
    <source>
        <dbReference type="EMBL" id="CAG2238442.1"/>
    </source>
</evidence>
<dbReference type="AlphaFoldDB" id="A0A8S3TXZ6"/>
<accession>A0A8S3TXZ6</accession>
<dbReference type="InterPro" id="IPR015943">
    <property type="entry name" value="WD40/YVTN_repeat-like_dom_sf"/>
</dbReference>
<dbReference type="InterPro" id="IPR036322">
    <property type="entry name" value="WD40_repeat_dom_sf"/>
</dbReference>
<name>A0A8S3TXZ6_MYTED</name>
<dbReference type="Proteomes" id="UP000683360">
    <property type="component" value="Unassembled WGS sequence"/>
</dbReference>
<comment type="caution">
    <text evidence="1">The sequence shown here is derived from an EMBL/GenBank/DDBJ whole genome shotgun (WGS) entry which is preliminary data.</text>
</comment>
<dbReference type="PANTHER" id="PTHR19862:SF14">
    <property type="entry name" value="WD REPEAT-CONTAINING PROTEIN 48"/>
    <property type="match status" value="1"/>
</dbReference>
<dbReference type="PANTHER" id="PTHR19862">
    <property type="entry name" value="WD REPEAT-CONTAINING PROTEIN 48"/>
    <property type="match status" value="1"/>
</dbReference>
<dbReference type="OrthoDB" id="2421129at2759"/>
<sequence>MLSMTLIYDMIYYCMCEEISSIREKFILHINSNAFKKHLANDSFSVVYSAGRDRRVWATDIRNPEYRTLICEEKAPVLRLELSNVEQPSLWVATTDSCIKNWPLQKVSKRMSGGYDNDTVSPIYTQPDFTIKGGSSIRQYYVLNDKRHILTKDTDDHVALWDVLTARKVEDLGKVDFEDEIKKRFKMVYVPNWFTVDLKTGLLTIHLDESDCFAAWMSAKELGLVAANESTDTKCKTSNFLPIFFITDSGLPPESVLRIKLDTKYERLQ</sequence>
<organism evidence="1 2">
    <name type="scientific">Mytilus edulis</name>
    <name type="common">Blue mussel</name>
    <dbReference type="NCBI Taxonomy" id="6550"/>
    <lineage>
        <taxon>Eukaryota</taxon>
        <taxon>Metazoa</taxon>
        <taxon>Spiralia</taxon>
        <taxon>Lophotrochozoa</taxon>
        <taxon>Mollusca</taxon>
        <taxon>Bivalvia</taxon>
        <taxon>Autobranchia</taxon>
        <taxon>Pteriomorphia</taxon>
        <taxon>Mytilida</taxon>
        <taxon>Mytiloidea</taxon>
        <taxon>Mytilidae</taxon>
        <taxon>Mytilinae</taxon>
        <taxon>Mytilus</taxon>
    </lineage>
</organism>